<organism evidence="1">
    <name type="scientific">viral metagenome</name>
    <dbReference type="NCBI Taxonomy" id="1070528"/>
    <lineage>
        <taxon>unclassified sequences</taxon>
        <taxon>metagenomes</taxon>
        <taxon>organismal metagenomes</taxon>
    </lineage>
</organism>
<dbReference type="AlphaFoldDB" id="A0A2V0RLK3"/>
<protein>
    <submittedName>
        <fullName evidence="1">Uncharacterized protein</fullName>
    </submittedName>
</protein>
<comment type="caution">
    <text evidence="1">The sequence shown here is derived from an EMBL/GenBank/DDBJ whole genome shotgun (WGS) entry which is preliminary data.</text>
</comment>
<proteinExistence type="predicted"/>
<reference evidence="1" key="1">
    <citation type="submission" date="2017-04" db="EMBL/GenBank/DDBJ databases">
        <title>Unveiling RNA virosphere associated with marine microorganisms.</title>
        <authorList>
            <person name="Urayama S."/>
            <person name="Takaki Y."/>
            <person name="Nishi S."/>
            <person name="Yoshida Y."/>
            <person name="Deguchi S."/>
            <person name="Takai K."/>
            <person name="Nunoura T."/>
        </authorList>
    </citation>
    <scope>NUCLEOTIDE SEQUENCE</scope>
</reference>
<accession>A0A2V0RLK3</accession>
<name>A0A2V0RLK3_9ZZZZ</name>
<sequence length="297" mass="31598">MISMIIQSAQTLSFSSTTAEEQTVTLKANKLYTGIRIYFTYTDAAGAGGPISCLENLNSIVVDAPEYGNKSRRVDLSGNTMALLPLISQLGAVNAMDAASATSVHSTTPIQTGGGGTGTSNGFQYVDIAINKRTLTEDLRVTVNGLVHTAGDTLVLAFAFLDYPMRNVYFRAYDRPNVSTEQVWFPADGTLRGVAIAEYGTGWTQGAANAFAFATRNTDVTQVSLNGEQETTFSNPEVLAPAIDECISGGPAGNDNQWNAFNSFGMFKNFPVLSGAQYVSIDASAGTKDYLILGVMQ</sequence>
<dbReference type="EMBL" id="BDQA01000317">
    <property type="protein sequence ID" value="GBH21770.1"/>
    <property type="molecule type" value="Genomic_RNA"/>
</dbReference>
<evidence type="ECO:0000313" key="1">
    <source>
        <dbReference type="EMBL" id="GBH21770.1"/>
    </source>
</evidence>